<comment type="function">
    <text evidence="10">Catalyzes the NADPH-dependent reduction of ketopantoate into pantoic acid.</text>
</comment>
<dbReference type="Gene3D" id="1.10.1040.10">
    <property type="entry name" value="N-(1-d-carboxylethyl)-l-norvaline Dehydrogenase, domain 2"/>
    <property type="match status" value="1"/>
</dbReference>
<name>A0ABU8XS75_9PROT</name>
<dbReference type="EMBL" id="JBBLZC010000009">
    <property type="protein sequence ID" value="MEK0083731.1"/>
    <property type="molecule type" value="Genomic_DNA"/>
</dbReference>
<evidence type="ECO:0000313" key="13">
    <source>
        <dbReference type="EMBL" id="MEK0083731.1"/>
    </source>
</evidence>
<dbReference type="Proteomes" id="UP001375743">
    <property type="component" value="Unassembled WGS sequence"/>
</dbReference>
<dbReference type="SUPFAM" id="SSF48179">
    <property type="entry name" value="6-phosphogluconate dehydrogenase C-terminal domain-like"/>
    <property type="match status" value="1"/>
</dbReference>
<keyword evidence="6 10" id="KW-0521">NADP</keyword>
<feature type="domain" description="Ketopantoate reductase N-terminal" evidence="11">
    <location>
        <begin position="3"/>
        <end position="151"/>
    </location>
</feature>
<gene>
    <name evidence="13" type="ORF">U1T56_11250</name>
</gene>
<reference evidence="13 14" key="1">
    <citation type="submission" date="2024-01" db="EMBL/GenBank/DDBJ databases">
        <title>Multi-omics insights into the function and evolution of sodium benzoate biodegradation pathways in Benzoatithermus flavus gen. nov., sp. nov. from hot spring.</title>
        <authorList>
            <person name="Hu C.-J."/>
            <person name="Li W.-J."/>
        </authorList>
    </citation>
    <scope>NUCLEOTIDE SEQUENCE [LARGE SCALE GENOMIC DNA]</scope>
    <source>
        <strain evidence="13 14">SYSU G07066</strain>
    </source>
</reference>
<proteinExistence type="inferred from homology"/>
<dbReference type="Pfam" id="PF02558">
    <property type="entry name" value="ApbA"/>
    <property type="match status" value="1"/>
</dbReference>
<dbReference type="InterPro" id="IPR051402">
    <property type="entry name" value="KPR-Related"/>
</dbReference>
<evidence type="ECO:0000256" key="9">
    <source>
        <dbReference type="ARBA" id="ARBA00048793"/>
    </source>
</evidence>
<dbReference type="Gene3D" id="3.40.50.720">
    <property type="entry name" value="NAD(P)-binding Rossmann-like Domain"/>
    <property type="match status" value="1"/>
</dbReference>
<evidence type="ECO:0000256" key="7">
    <source>
        <dbReference type="ARBA" id="ARBA00023002"/>
    </source>
</evidence>
<dbReference type="Pfam" id="PF08546">
    <property type="entry name" value="ApbA_C"/>
    <property type="match status" value="1"/>
</dbReference>
<evidence type="ECO:0000256" key="6">
    <source>
        <dbReference type="ARBA" id="ARBA00022857"/>
    </source>
</evidence>
<evidence type="ECO:0000256" key="10">
    <source>
        <dbReference type="RuleBase" id="RU362068"/>
    </source>
</evidence>
<dbReference type="InterPro" id="IPR008927">
    <property type="entry name" value="6-PGluconate_DH-like_C_sf"/>
</dbReference>
<evidence type="ECO:0000256" key="1">
    <source>
        <dbReference type="ARBA" id="ARBA00004994"/>
    </source>
</evidence>
<evidence type="ECO:0000256" key="5">
    <source>
        <dbReference type="ARBA" id="ARBA00022655"/>
    </source>
</evidence>
<dbReference type="InterPro" id="IPR003710">
    <property type="entry name" value="ApbA"/>
</dbReference>
<dbReference type="GO" id="GO:0008677">
    <property type="term" value="F:2-dehydropantoate 2-reductase activity"/>
    <property type="evidence" value="ECO:0007669"/>
    <property type="project" value="UniProtKB-EC"/>
</dbReference>
<organism evidence="13 14">
    <name type="scientific">Benzoatithermus flavus</name>
    <dbReference type="NCBI Taxonomy" id="3108223"/>
    <lineage>
        <taxon>Bacteria</taxon>
        <taxon>Pseudomonadati</taxon>
        <taxon>Pseudomonadota</taxon>
        <taxon>Alphaproteobacteria</taxon>
        <taxon>Geminicoccales</taxon>
        <taxon>Geminicoccaceae</taxon>
        <taxon>Benzoatithermus</taxon>
    </lineage>
</organism>
<dbReference type="InterPro" id="IPR036291">
    <property type="entry name" value="NAD(P)-bd_dom_sf"/>
</dbReference>
<evidence type="ECO:0000256" key="8">
    <source>
        <dbReference type="ARBA" id="ARBA00032024"/>
    </source>
</evidence>
<dbReference type="InterPro" id="IPR013332">
    <property type="entry name" value="KPR_N"/>
</dbReference>
<comment type="similarity">
    <text evidence="2 10">Belongs to the ketopantoate reductase family.</text>
</comment>
<keyword evidence="14" id="KW-1185">Reference proteome</keyword>
<evidence type="ECO:0000256" key="2">
    <source>
        <dbReference type="ARBA" id="ARBA00007870"/>
    </source>
</evidence>
<comment type="caution">
    <text evidence="13">The sequence shown here is derived from an EMBL/GenBank/DDBJ whole genome shotgun (WGS) entry which is preliminary data.</text>
</comment>
<protein>
    <recommendedName>
        <fullName evidence="4 10">2-dehydropantoate 2-reductase</fullName>
        <ecNumber evidence="3 10">1.1.1.169</ecNumber>
    </recommendedName>
    <alternativeName>
        <fullName evidence="8 10">Ketopantoate reductase</fullName>
    </alternativeName>
</protein>
<keyword evidence="5 10" id="KW-0566">Pantothenate biosynthesis</keyword>
<evidence type="ECO:0000259" key="12">
    <source>
        <dbReference type="Pfam" id="PF08546"/>
    </source>
</evidence>
<dbReference type="PANTHER" id="PTHR21708">
    <property type="entry name" value="PROBABLE 2-DEHYDROPANTOATE 2-REDUCTASE"/>
    <property type="match status" value="1"/>
</dbReference>
<evidence type="ECO:0000256" key="4">
    <source>
        <dbReference type="ARBA" id="ARBA00019465"/>
    </source>
</evidence>
<feature type="domain" description="Ketopantoate reductase C-terminal" evidence="12">
    <location>
        <begin position="179"/>
        <end position="298"/>
    </location>
</feature>
<evidence type="ECO:0000313" key="14">
    <source>
        <dbReference type="Proteomes" id="UP001375743"/>
    </source>
</evidence>
<dbReference type="InterPro" id="IPR013328">
    <property type="entry name" value="6PGD_dom2"/>
</dbReference>
<dbReference type="PANTHER" id="PTHR21708:SF26">
    <property type="entry name" value="2-DEHYDROPANTOATE 2-REDUCTASE"/>
    <property type="match status" value="1"/>
</dbReference>
<dbReference type="NCBIfam" id="TIGR00745">
    <property type="entry name" value="apbA_panE"/>
    <property type="match status" value="1"/>
</dbReference>
<sequence>MRILVLGTGGVGGYFGARLAADGNDVIFVARGAHAEAMRTQGLRVLSANGDLHLERVQLHEDRARTGLVDIVLVAVKMYDLEAAAETLRPLLQIDTAVVPLQNGVEAAAILERKLGRRYVCGGVAYIAAGIEAPGVIRHTGTMARLVFGERQKNESWRLETLEAACRGAGIDAVLTDAIEREVWKKFVFLAPFAAITCLGRTTIGAVREDPVLWPRFVAMVEEAVAVARARGIALPEDIVDERLQLARGLPTTMKSSMLLDLEAGRRLELDWLTGAVLRLGEEAGIATPASREAYEALAPWRAGRTGT</sequence>
<dbReference type="RefSeq" id="WP_418159575.1">
    <property type="nucleotide sequence ID" value="NZ_JBBLZC010000009.1"/>
</dbReference>
<comment type="catalytic activity">
    <reaction evidence="9 10">
        <text>(R)-pantoate + NADP(+) = 2-dehydropantoate + NADPH + H(+)</text>
        <dbReference type="Rhea" id="RHEA:16233"/>
        <dbReference type="ChEBI" id="CHEBI:11561"/>
        <dbReference type="ChEBI" id="CHEBI:15378"/>
        <dbReference type="ChEBI" id="CHEBI:15980"/>
        <dbReference type="ChEBI" id="CHEBI:57783"/>
        <dbReference type="ChEBI" id="CHEBI:58349"/>
        <dbReference type="EC" id="1.1.1.169"/>
    </reaction>
</comment>
<comment type="pathway">
    <text evidence="1 10">Cofactor biosynthesis; (R)-pantothenate biosynthesis; (R)-pantoate from 3-methyl-2-oxobutanoate: step 2/2.</text>
</comment>
<evidence type="ECO:0000256" key="3">
    <source>
        <dbReference type="ARBA" id="ARBA00013014"/>
    </source>
</evidence>
<accession>A0ABU8XS75</accession>
<keyword evidence="7 10" id="KW-0560">Oxidoreductase</keyword>
<dbReference type="SUPFAM" id="SSF51735">
    <property type="entry name" value="NAD(P)-binding Rossmann-fold domains"/>
    <property type="match status" value="1"/>
</dbReference>
<evidence type="ECO:0000259" key="11">
    <source>
        <dbReference type="Pfam" id="PF02558"/>
    </source>
</evidence>
<dbReference type="InterPro" id="IPR013752">
    <property type="entry name" value="KPA_reductase"/>
</dbReference>
<dbReference type="EC" id="1.1.1.169" evidence="3 10"/>